<dbReference type="PANTHER" id="PTHR18919:SF151">
    <property type="entry name" value="BLR2427 PROTEIN"/>
    <property type="match status" value="1"/>
</dbReference>
<evidence type="ECO:0000259" key="6">
    <source>
        <dbReference type="Pfam" id="PF00108"/>
    </source>
</evidence>
<evidence type="ECO:0000313" key="8">
    <source>
        <dbReference type="EMBL" id="SLN41660.1"/>
    </source>
</evidence>
<sequence length="428" mass="45297">MTGRPVYLVDGARTPFLKARGKPGPFTPVDLAVQCGRPLLARHPLPETAIDLMILGCVNVIADEMNPARVAALRLGLPTQTVAFTMQINCGSGMQSIDTAYRYIRDGSHDMILAGGTEALSHSPLVLRDEAVEWYAGLAQAKGAVDMAKHMKDLRPGFLKPVIGLERGLTDPITELNMGQTAEVLAHRFGISREDADAYAVESHHRLARAQTEGWLAGEVEPAFDSDGGVHDSDDGVRPDSDMDALAKLKPVFEKPYGKVTAGNASQITDGASWTLLASEAAVEEHGLTPLARIADSDWAALDPSIMGLGPVLSATPIAKRNGLGGADIDLWEINEAFAAQVLSCLAAWDDESFCRDVLGLDAAFGQIDRDRLNVDGGAISLGHPVGTSGNRIVLHLANAMKRQGARRGIATECIGGGQGGAMLLEAA</sequence>
<evidence type="ECO:0000256" key="2">
    <source>
        <dbReference type="ARBA" id="ARBA00022679"/>
    </source>
</evidence>
<evidence type="ECO:0000256" key="1">
    <source>
        <dbReference type="ARBA" id="ARBA00010982"/>
    </source>
</evidence>
<feature type="domain" description="Thiolase C-terminal" evidence="7">
    <location>
        <begin position="288"/>
        <end position="426"/>
    </location>
</feature>
<dbReference type="OrthoDB" id="9764638at2"/>
<evidence type="ECO:0000259" key="7">
    <source>
        <dbReference type="Pfam" id="PF02803"/>
    </source>
</evidence>
<dbReference type="SUPFAM" id="SSF53901">
    <property type="entry name" value="Thiolase-like"/>
    <property type="match status" value="2"/>
</dbReference>
<dbReference type="AlphaFoldDB" id="A0A1X6Z840"/>
<dbReference type="RefSeq" id="WP_085791702.1">
    <property type="nucleotide sequence ID" value="NZ_FWFK01000003.1"/>
</dbReference>
<dbReference type="NCBIfam" id="TIGR01930">
    <property type="entry name" value="AcCoA-C-Actrans"/>
    <property type="match status" value="1"/>
</dbReference>
<dbReference type="EC" id="2.3.1.16" evidence="8"/>
<dbReference type="InterPro" id="IPR002155">
    <property type="entry name" value="Thiolase"/>
</dbReference>
<gene>
    <name evidence="8" type="primary">fadA_2</name>
    <name evidence="8" type="ORF">ROJ8625_01995</name>
</gene>
<proteinExistence type="inferred from homology"/>
<dbReference type="NCBIfam" id="NF006030">
    <property type="entry name" value="PRK08170.1"/>
    <property type="match status" value="1"/>
</dbReference>
<protein>
    <submittedName>
        <fullName evidence="8">3-ketoacyl-CoA thiolase</fullName>
        <ecNumber evidence="8">2.3.1.16</ecNumber>
    </submittedName>
</protein>
<evidence type="ECO:0000256" key="4">
    <source>
        <dbReference type="PIRSR" id="PIRSR000429-1"/>
    </source>
</evidence>
<dbReference type="PROSITE" id="PS00737">
    <property type="entry name" value="THIOLASE_2"/>
    <property type="match status" value="1"/>
</dbReference>
<dbReference type="PANTHER" id="PTHR18919">
    <property type="entry name" value="ACETYL-COA C-ACYLTRANSFERASE"/>
    <property type="match status" value="1"/>
</dbReference>
<accession>A0A1X6Z840</accession>
<dbReference type="CDD" id="cd00751">
    <property type="entry name" value="thiolase"/>
    <property type="match status" value="1"/>
</dbReference>
<dbReference type="InterPro" id="IPR020617">
    <property type="entry name" value="Thiolase_C"/>
</dbReference>
<dbReference type="PIRSF" id="PIRSF000429">
    <property type="entry name" value="Ac-CoA_Ac_transf"/>
    <property type="match status" value="1"/>
</dbReference>
<evidence type="ECO:0000256" key="3">
    <source>
        <dbReference type="ARBA" id="ARBA00023315"/>
    </source>
</evidence>
<feature type="domain" description="Thiolase N-terminal" evidence="6">
    <location>
        <begin position="6"/>
        <end position="280"/>
    </location>
</feature>
<keyword evidence="3 5" id="KW-0012">Acyltransferase</keyword>
<dbReference type="InterPro" id="IPR016039">
    <property type="entry name" value="Thiolase-like"/>
</dbReference>
<dbReference type="Pfam" id="PF02803">
    <property type="entry name" value="Thiolase_C"/>
    <property type="match status" value="1"/>
</dbReference>
<organism evidence="8 9">
    <name type="scientific">Roseivivax jejudonensis</name>
    <dbReference type="NCBI Taxonomy" id="1529041"/>
    <lineage>
        <taxon>Bacteria</taxon>
        <taxon>Pseudomonadati</taxon>
        <taxon>Pseudomonadota</taxon>
        <taxon>Alphaproteobacteria</taxon>
        <taxon>Rhodobacterales</taxon>
        <taxon>Roseobacteraceae</taxon>
        <taxon>Roseivivax</taxon>
    </lineage>
</organism>
<name>A0A1X6Z840_9RHOB</name>
<dbReference type="Gene3D" id="3.40.47.10">
    <property type="match status" value="1"/>
</dbReference>
<reference evidence="8 9" key="1">
    <citation type="submission" date="2017-03" db="EMBL/GenBank/DDBJ databases">
        <authorList>
            <person name="Afonso C.L."/>
            <person name="Miller P.J."/>
            <person name="Scott M.A."/>
            <person name="Spackman E."/>
            <person name="Goraichik I."/>
            <person name="Dimitrov K.M."/>
            <person name="Suarez D.L."/>
            <person name="Swayne D.E."/>
        </authorList>
    </citation>
    <scope>NUCLEOTIDE SEQUENCE [LARGE SCALE GENOMIC DNA]</scope>
    <source>
        <strain evidence="8 9">CECT 8625</strain>
    </source>
</reference>
<evidence type="ECO:0000256" key="5">
    <source>
        <dbReference type="RuleBase" id="RU003557"/>
    </source>
</evidence>
<comment type="similarity">
    <text evidence="1 5">Belongs to the thiolase-like superfamily. Thiolase family.</text>
</comment>
<dbReference type="GO" id="GO:0003988">
    <property type="term" value="F:acetyl-CoA C-acyltransferase activity"/>
    <property type="evidence" value="ECO:0007669"/>
    <property type="project" value="UniProtKB-EC"/>
</dbReference>
<evidence type="ECO:0000313" key="9">
    <source>
        <dbReference type="Proteomes" id="UP000193570"/>
    </source>
</evidence>
<dbReference type="Pfam" id="PF00108">
    <property type="entry name" value="Thiolase_N"/>
    <property type="match status" value="1"/>
</dbReference>
<feature type="active site" description="Proton acceptor" evidence="4">
    <location>
        <position position="384"/>
    </location>
</feature>
<dbReference type="InterPro" id="IPR020616">
    <property type="entry name" value="Thiolase_N"/>
</dbReference>
<dbReference type="InterPro" id="IPR020613">
    <property type="entry name" value="Thiolase_CS"/>
</dbReference>
<feature type="active site" description="Proton acceptor" evidence="4">
    <location>
        <position position="414"/>
    </location>
</feature>
<keyword evidence="2 5" id="KW-0808">Transferase</keyword>
<keyword evidence="9" id="KW-1185">Reference proteome</keyword>
<dbReference type="EMBL" id="FWFK01000003">
    <property type="protein sequence ID" value="SLN41660.1"/>
    <property type="molecule type" value="Genomic_DNA"/>
</dbReference>
<dbReference type="Proteomes" id="UP000193570">
    <property type="component" value="Unassembled WGS sequence"/>
</dbReference>
<feature type="active site" description="Acyl-thioester intermediate" evidence="4">
    <location>
        <position position="90"/>
    </location>
</feature>